<evidence type="ECO:0000256" key="1">
    <source>
        <dbReference type="SAM" id="MobiDB-lite"/>
    </source>
</evidence>
<dbReference type="RefSeq" id="WP_377541639.1">
    <property type="nucleotide sequence ID" value="NZ_JBHSBN010000001.1"/>
</dbReference>
<dbReference type="Proteomes" id="UP001595868">
    <property type="component" value="Unassembled WGS sequence"/>
</dbReference>
<evidence type="ECO:0000313" key="2">
    <source>
        <dbReference type="EMBL" id="MFC4104715.1"/>
    </source>
</evidence>
<name>A0ABV8KF77_9ACTN</name>
<organism evidence="2 3">
    <name type="scientific">Micromonospora zhanjiangensis</name>
    <dbReference type="NCBI Taxonomy" id="1522057"/>
    <lineage>
        <taxon>Bacteria</taxon>
        <taxon>Bacillati</taxon>
        <taxon>Actinomycetota</taxon>
        <taxon>Actinomycetes</taxon>
        <taxon>Micromonosporales</taxon>
        <taxon>Micromonosporaceae</taxon>
        <taxon>Micromonospora</taxon>
    </lineage>
</organism>
<sequence length="148" mass="15369">MGALVTLELAQDSPVAEQPWIITFGPLGGGDDWEPVVCGPYERAHALALAEAVVADEELMAVVEPLSTAVSIDEIRGEIAAAMAGAEEGRVELDDEDLYGVYEDTVVDEELDAAAGGGASAPPAEPPSEQEIRAGWRRIAGKLVGQAG</sequence>
<comment type="caution">
    <text evidence="2">The sequence shown here is derived from an EMBL/GenBank/DDBJ whole genome shotgun (WGS) entry which is preliminary data.</text>
</comment>
<keyword evidence="3" id="KW-1185">Reference proteome</keyword>
<feature type="region of interest" description="Disordered" evidence="1">
    <location>
        <begin position="112"/>
        <end position="132"/>
    </location>
</feature>
<protein>
    <submittedName>
        <fullName evidence="2">Uncharacterized protein</fullName>
    </submittedName>
</protein>
<reference evidence="3" key="1">
    <citation type="journal article" date="2019" name="Int. J. Syst. Evol. Microbiol.">
        <title>The Global Catalogue of Microorganisms (GCM) 10K type strain sequencing project: providing services to taxonomists for standard genome sequencing and annotation.</title>
        <authorList>
            <consortium name="The Broad Institute Genomics Platform"/>
            <consortium name="The Broad Institute Genome Sequencing Center for Infectious Disease"/>
            <person name="Wu L."/>
            <person name="Ma J."/>
        </authorList>
    </citation>
    <scope>NUCLEOTIDE SEQUENCE [LARGE SCALE GENOMIC DNA]</scope>
    <source>
        <strain evidence="3">2902at01</strain>
    </source>
</reference>
<proteinExistence type="predicted"/>
<gene>
    <name evidence="2" type="ORF">ACFOX0_02015</name>
</gene>
<evidence type="ECO:0000313" key="3">
    <source>
        <dbReference type="Proteomes" id="UP001595868"/>
    </source>
</evidence>
<accession>A0ABV8KF77</accession>
<dbReference type="EMBL" id="JBHSBN010000001">
    <property type="protein sequence ID" value="MFC4104715.1"/>
    <property type="molecule type" value="Genomic_DNA"/>
</dbReference>